<feature type="transmembrane region" description="Helical" evidence="9">
    <location>
        <begin position="627"/>
        <end position="650"/>
    </location>
</feature>
<comment type="similarity">
    <text evidence="2">Belongs to the TEX28 family.</text>
</comment>
<evidence type="ECO:0000313" key="10">
    <source>
        <dbReference type="EMBL" id="KAL3892294.1"/>
    </source>
</evidence>
<evidence type="ECO:0000256" key="6">
    <source>
        <dbReference type="ARBA" id="ARBA00023136"/>
    </source>
</evidence>
<proteinExistence type="inferred from homology"/>
<reference evidence="10 11" key="1">
    <citation type="submission" date="2024-11" db="EMBL/GenBank/DDBJ databases">
        <title>Chromosome-level genome assembly of the freshwater bivalve Anodonta woodiana.</title>
        <authorList>
            <person name="Chen X."/>
        </authorList>
    </citation>
    <scope>NUCLEOTIDE SEQUENCE [LARGE SCALE GENOMIC DNA]</scope>
    <source>
        <strain evidence="10">MN2024</strain>
        <tissue evidence="10">Gills</tissue>
    </source>
</reference>
<name>A0ABD3Y1I3_SINWO</name>
<dbReference type="InterPro" id="IPR019394">
    <property type="entry name" value="TEX28/TMCC"/>
</dbReference>
<evidence type="ECO:0000256" key="9">
    <source>
        <dbReference type="SAM" id="Phobius"/>
    </source>
</evidence>
<evidence type="ECO:0000313" key="11">
    <source>
        <dbReference type="Proteomes" id="UP001634394"/>
    </source>
</evidence>
<dbReference type="PANTHER" id="PTHR17613:SF14">
    <property type="entry name" value="DEMENTIN, ISOFORM H"/>
    <property type="match status" value="1"/>
</dbReference>
<feature type="compositionally biased region" description="Low complexity" evidence="8">
    <location>
        <begin position="212"/>
        <end position="225"/>
    </location>
</feature>
<keyword evidence="5 7" id="KW-0175">Coiled coil</keyword>
<organism evidence="10 11">
    <name type="scientific">Sinanodonta woodiana</name>
    <name type="common">Chinese pond mussel</name>
    <name type="synonym">Anodonta woodiana</name>
    <dbReference type="NCBI Taxonomy" id="1069815"/>
    <lineage>
        <taxon>Eukaryota</taxon>
        <taxon>Metazoa</taxon>
        <taxon>Spiralia</taxon>
        <taxon>Lophotrochozoa</taxon>
        <taxon>Mollusca</taxon>
        <taxon>Bivalvia</taxon>
        <taxon>Autobranchia</taxon>
        <taxon>Heteroconchia</taxon>
        <taxon>Palaeoheterodonta</taxon>
        <taxon>Unionida</taxon>
        <taxon>Unionoidea</taxon>
        <taxon>Unionidae</taxon>
        <taxon>Unioninae</taxon>
        <taxon>Sinanodonta</taxon>
    </lineage>
</organism>
<keyword evidence="3 9" id="KW-0812">Transmembrane</keyword>
<feature type="compositionally biased region" description="Basic residues" evidence="8">
    <location>
        <begin position="189"/>
        <end position="204"/>
    </location>
</feature>
<feature type="transmembrane region" description="Helical" evidence="9">
    <location>
        <begin position="657"/>
        <end position="676"/>
    </location>
</feature>
<evidence type="ECO:0000256" key="7">
    <source>
        <dbReference type="SAM" id="Coils"/>
    </source>
</evidence>
<dbReference type="Pfam" id="PF10267">
    <property type="entry name" value="Tmemb_cc2"/>
    <property type="match status" value="1"/>
</dbReference>
<evidence type="ECO:0000256" key="5">
    <source>
        <dbReference type="ARBA" id="ARBA00023054"/>
    </source>
</evidence>
<keyword evidence="4 9" id="KW-1133">Transmembrane helix</keyword>
<evidence type="ECO:0000256" key="3">
    <source>
        <dbReference type="ARBA" id="ARBA00022692"/>
    </source>
</evidence>
<dbReference type="PANTHER" id="PTHR17613">
    <property type="entry name" value="CEREBRAL PROTEIN-11-RELATED"/>
    <property type="match status" value="1"/>
</dbReference>
<evidence type="ECO:0000256" key="1">
    <source>
        <dbReference type="ARBA" id="ARBA00004370"/>
    </source>
</evidence>
<comment type="subcellular location">
    <subcellularLocation>
        <location evidence="1">Membrane</location>
    </subcellularLocation>
</comment>
<sequence length="697" mass="78822">MKYFKLNRDENNMWFVLLKRFEQTSSFRVGTSVGSNLPQLNSVLLRNERWLFPLFPSIEAFPDSLTGRRVLYFSGTPYHVCSSDRIVNRRQSEQVAQSPPKSWPSYHQDHNGLTPRKSVGGCDCWNGQGPNILHGGDSQGMTLYQLLRQQVEQPEIIQSNMSGSIFERRFSFPRRRKSESGRIPALKLGAKKPSAKSPNLKKKHSSPELLMAAGSGSGSTKSYSSAATLQVPEESTTSISHSQLSAEELERVEVCSRDNGSGGSEGFDDFDARMVAEGNPADSARTQAAIETMEAKIVKTMESIKKQQELKEANVNEYLKLSVEADSQQLQKNKATFEKKNQKSTQIISHLQKKLETYHKKLKDYETYGVTHRQAKEVLKDMGQGLMGVVGNIKGAKDTIVSKPREIAHLIKNKFGSADNIPALKATEETSHEDTEKAHPVGGTLPASFKYNSEEDNSSITSGSGFGAHVSPQSTSQAALQQIVISETALESLLHEITELKEVNSRLQEMLQRYQEDSEMHKNAVQIEISGLRGMFDDDKFKMDRLEEQMNDITELHQHEVVNLRQDIASMEEKLEYRLDERTTDIHDLLENCQTRITKMELQQQQQQIISMEMVENVTFRTILTKLLNVALAILAVILVFVSTAANLISPFLKTRARILSTSFLIFSIVMTWQHWTWLMQTSLYTHQYFLNWLYPT</sequence>
<comment type="caution">
    <text evidence="10">The sequence shown here is derived from an EMBL/GenBank/DDBJ whole genome shotgun (WGS) entry which is preliminary data.</text>
</comment>
<feature type="region of interest" description="Disordered" evidence="8">
    <location>
        <begin position="176"/>
        <end position="225"/>
    </location>
</feature>
<keyword evidence="6 9" id="KW-0472">Membrane</keyword>
<feature type="coiled-coil region" evidence="7">
    <location>
        <begin position="490"/>
        <end position="524"/>
    </location>
</feature>
<keyword evidence="11" id="KW-1185">Reference proteome</keyword>
<protein>
    <recommendedName>
        <fullName evidence="12">Transmembrane and coiled-coil domains protein 1</fullName>
    </recommendedName>
</protein>
<evidence type="ECO:0000256" key="8">
    <source>
        <dbReference type="SAM" id="MobiDB-lite"/>
    </source>
</evidence>
<dbReference type="Proteomes" id="UP001634394">
    <property type="component" value="Unassembled WGS sequence"/>
</dbReference>
<dbReference type="EMBL" id="JBJQND010000001">
    <property type="protein sequence ID" value="KAL3892294.1"/>
    <property type="molecule type" value="Genomic_DNA"/>
</dbReference>
<evidence type="ECO:0008006" key="12">
    <source>
        <dbReference type="Google" id="ProtNLM"/>
    </source>
</evidence>
<dbReference type="GO" id="GO:0016020">
    <property type="term" value="C:membrane"/>
    <property type="evidence" value="ECO:0007669"/>
    <property type="project" value="UniProtKB-SubCell"/>
</dbReference>
<dbReference type="AlphaFoldDB" id="A0ABD3Y1I3"/>
<evidence type="ECO:0000256" key="4">
    <source>
        <dbReference type="ARBA" id="ARBA00022989"/>
    </source>
</evidence>
<gene>
    <name evidence="10" type="ORF">ACJMK2_004512</name>
</gene>
<evidence type="ECO:0000256" key="2">
    <source>
        <dbReference type="ARBA" id="ARBA00008108"/>
    </source>
</evidence>
<accession>A0ABD3Y1I3</accession>